<dbReference type="PANTHER" id="PTHR30266:SF2">
    <property type="entry name" value="LARGE-CONDUCTANCE MECHANOSENSITIVE CHANNEL"/>
    <property type="match status" value="1"/>
</dbReference>
<keyword evidence="9 10" id="KW-0407">Ion channel</keyword>
<dbReference type="InterPro" id="IPR001185">
    <property type="entry name" value="MS_channel"/>
</dbReference>
<dbReference type="Gene3D" id="1.10.1200.120">
    <property type="entry name" value="Large-conductance mechanosensitive channel, MscL, domain 1"/>
    <property type="match status" value="1"/>
</dbReference>
<proteinExistence type="inferred from homology"/>
<dbReference type="PROSITE" id="PS01327">
    <property type="entry name" value="MSCL"/>
    <property type="match status" value="1"/>
</dbReference>
<dbReference type="PANTHER" id="PTHR30266">
    <property type="entry name" value="MECHANOSENSITIVE CHANNEL MSCL"/>
    <property type="match status" value="1"/>
</dbReference>
<dbReference type="PRINTS" id="PR01264">
    <property type="entry name" value="MECHCHANNEL"/>
</dbReference>
<keyword evidence="4 10" id="KW-1003">Cell membrane</keyword>
<name>A0A2A2EJB4_9BIFI</name>
<dbReference type="Pfam" id="PF01741">
    <property type="entry name" value="MscL"/>
    <property type="match status" value="1"/>
</dbReference>
<dbReference type="InterPro" id="IPR019823">
    <property type="entry name" value="Mechanosensitive_channel_CS"/>
</dbReference>
<accession>A0A2A2EJB4</accession>
<evidence type="ECO:0000256" key="7">
    <source>
        <dbReference type="ARBA" id="ARBA00023065"/>
    </source>
</evidence>
<dbReference type="GO" id="GO:0005886">
    <property type="term" value="C:plasma membrane"/>
    <property type="evidence" value="ECO:0007669"/>
    <property type="project" value="UniProtKB-SubCell"/>
</dbReference>
<keyword evidence="8 10" id="KW-0472">Membrane</keyword>
<comment type="similarity">
    <text evidence="2 10">Belongs to the MscL family.</text>
</comment>
<keyword evidence="12" id="KW-1185">Reference proteome</keyword>
<dbReference type="SUPFAM" id="SSF81330">
    <property type="entry name" value="Gated mechanosensitive channel"/>
    <property type="match status" value="1"/>
</dbReference>
<evidence type="ECO:0000256" key="3">
    <source>
        <dbReference type="ARBA" id="ARBA00022448"/>
    </source>
</evidence>
<comment type="subunit">
    <text evidence="10">Homopentamer.</text>
</comment>
<evidence type="ECO:0000313" key="11">
    <source>
        <dbReference type="EMBL" id="PAU69025.1"/>
    </source>
</evidence>
<evidence type="ECO:0000256" key="4">
    <source>
        <dbReference type="ARBA" id="ARBA00022475"/>
    </source>
</evidence>
<evidence type="ECO:0000313" key="12">
    <source>
        <dbReference type="Proteomes" id="UP000218399"/>
    </source>
</evidence>
<sequence length="165" mass="17558">MLDGFKKFIARGNMVDMAVGVVMGAAVTGIVNALVDSIINPLIAAIFGKPDLSKTWNWTITNWAGENSVISFGSLLNALLNFLIIAIAVYFCIVVPINKLRDMSEKAMAKIKKGGDEDVAASQPDLSPEEQTVILLQDIRNSLAAQQQNAAPAAAPTATLTVESK</sequence>
<dbReference type="InterPro" id="IPR036019">
    <property type="entry name" value="MscL_channel"/>
</dbReference>
<dbReference type="OrthoDB" id="9810350at2"/>
<evidence type="ECO:0000256" key="1">
    <source>
        <dbReference type="ARBA" id="ARBA00004651"/>
    </source>
</evidence>
<keyword evidence="6 10" id="KW-1133">Transmembrane helix</keyword>
<protein>
    <recommendedName>
        <fullName evidence="10">Large-conductance mechanosensitive channel</fullName>
    </recommendedName>
</protein>
<evidence type="ECO:0000256" key="6">
    <source>
        <dbReference type="ARBA" id="ARBA00022989"/>
    </source>
</evidence>
<evidence type="ECO:0000256" key="2">
    <source>
        <dbReference type="ARBA" id="ARBA00007254"/>
    </source>
</evidence>
<dbReference type="EMBL" id="MVOH01000001">
    <property type="protein sequence ID" value="PAU69025.1"/>
    <property type="molecule type" value="Genomic_DNA"/>
</dbReference>
<dbReference type="InterPro" id="IPR037673">
    <property type="entry name" value="MSC/AndL"/>
</dbReference>
<reference evidence="11 12" key="1">
    <citation type="journal article" date="2017" name="ISME J.">
        <title>Unveiling bifidobacterial biogeography across the mammalian branch of the tree of life.</title>
        <authorList>
            <person name="Milani C."/>
            <person name="Mangifesta M."/>
            <person name="Mancabelli L."/>
            <person name="Lugli G.A."/>
            <person name="James K."/>
            <person name="Duranti S."/>
            <person name="Turroni F."/>
            <person name="Ferrario C."/>
            <person name="Ossiprandi M.C."/>
            <person name="van Sinderen D."/>
            <person name="Ventura M."/>
        </authorList>
    </citation>
    <scope>NUCLEOTIDE SEQUENCE [LARGE SCALE GENOMIC DNA]</scope>
    <source>
        <strain evidence="12">Ham19E</strain>
    </source>
</reference>
<dbReference type="Proteomes" id="UP000218399">
    <property type="component" value="Unassembled WGS sequence"/>
</dbReference>
<evidence type="ECO:0000256" key="10">
    <source>
        <dbReference type="HAMAP-Rule" id="MF_00115"/>
    </source>
</evidence>
<comment type="subcellular location">
    <subcellularLocation>
        <location evidence="1 10">Cell membrane</location>
        <topology evidence="1 10">Multi-pass membrane protein</topology>
    </subcellularLocation>
</comment>
<comment type="caution">
    <text evidence="11">The sequence shown here is derived from an EMBL/GenBank/DDBJ whole genome shotgun (WGS) entry which is preliminary data.</text>
</comment>
<dbReference type="RefSeq" id="WP_095614101.1">
    <property type="nucleotide sequence ID" value="NZ_MVOH01000001.1"/>
</dbReference>
<feature type="transmembrane region" description="Helical" evidence="10">
    <location>
        <begin position="21"/>
        <end position="48"/>
    </location>
</feature>
<dbReference type="HAMAP" id="MF_00115">
    <property type="entry name" value="MscL"/>
    <property type="match status" value="1"/>
</dbReference>
<evidence type="ECO:0000256" key="8">
    <source>
        <dbReference type="ARBA" id="ARBA00023136"/>
    </source>
</evidence>
<comment type="function">
    <text evidence="10">Channel that opens in response to stretch forces in the membrane lipid bilayer. May participate in the regulation of osmotic pressure changes within the cell.</text>
</comment>
<dbReference type="NCBIfam" id="TIGR00220">
    <property type="entry name" value="mscL"/>
    <property type="match status" value="1"/>
</dbReference>
<dbReference type="AlphaFoldDB" id="A0A2A2EJB4"/>
<keyword evidence="7 10" id="KW-0406">Ion transport</keyword>
<dbReference type="GO" id="GO:0008381">
    <property type="term" value="F:mechanosensitive monoatomic ion channel activity"/>
    <property type="evidence" value="ECO:0007669"/>
    <property type="project" value="UniProtKB-UniRule"/>
</dbReference>
<keyword evidence="5 10" id="KW-0812">Transmembrane</keyword>
<organism evidence="11 12">
    <name type="scientific">Bifidobacterium criceti</name>
    <dbReference type="NCBI Taxonomy" id="1960969"/>
    <lineage>
        <taxon>Bacteria</taxon>
        <taxon>Bacillati</taxon>
        <taxon>Actinomycetota</taxon>
        <taxon>Actinomycetes</taxon>
        <taxon>Bifidobacteriales</taxon>
        <taxon>Bifidobacteriaceae</taxon>
        <taxon>Bifidobacterium</taxon>
    </lineage>
</organism>
<evidence type="ECO:0000256" key="9">
    <source>
        <dbReference type="ARBA" id="ARBA00023303"/>
    </source>
</evidence>
<feature type="transmembrane region" description="Helical" evidence="10">
    <location>
        <begin position="68"/>
        <end position="97"/>
    </location>
</feature>
<evidence type="ECO:0000256" key="5">
    <source>
        <dbReference type="ARBA" id="ARBA00022692"/>
    </source>
</evidence>
<gene>
    <name evidence="10" type="primary">mscL</name>
    <name evidence="11" type="ORF">B1526_0006</name>
</gene>
<keyword evidence="3 10" id="KW-0813">Transport</keyword>